<evidence type="ECO:0008006" key="3">
    <source>
        <dbReference type="Google" id="ProtNLM"/>
    </source>
</evidence>
<dbReference type="AlphaFoldDB" id="A0A5B8XJ97"/>
<dbReference type="RefSeq" id="WP_146956768.1">
    <property type="nucleotide sequence ID" value="NZ_CP042467.1"/>
</dbReference>
<keyword evidence="2" id="KW-1185">Reference proteome</keyword>
<protein>
    <recommendedName>
        <fullName evidence="3">Lipoprotein</fullName>
    </recommendedName>
</protein>
<proteinExistence type="predicted"/>
<dbReference type="Proteomes" id="UP000321595">
    <property type="component" value="Chromosome"/>
</dbReference>
<evidence type="ECO:0000313" key="2">
    <source>
        <dbReference type="Proteomes" id="UP000321595"/>
    </source>
</evidence>
<name>A0A5B8XJ97_9DELT</name>
<gene>
    <name evidence="1" type="ORF">FRD01_00895</name>
</gene>
<sequence length="192" mass="21147">MRLFLILFALLAACKSNENQGKESDAPIVFKSEKAPYELALEGPWELVDASALNSHADIAANYQNVLFFIVIPQTLPDIPGTPPPDALALKRASLSVLEEQIQDFKIDKQAPLKIAESTGHSVFASGLSEGSKVRYVATYLTRDTWGFQIVGWGPETHHTLLLAETDKILASWKFTDSKPQIQPDIQEPTAD</sequence>
<reference evidence="1 2" key="1">
    <citation type="submission" date="2019-08" db="EMBL/GenBank/DDBJ databases">
        <authorList>
            <person name="Liang Q."/>
        </authorList>
    </citation>
    <scope>NUCLEOTIDE SEQUENCE [LARGE SCALE GENOMIC DNA]</scope>
    <source>
        <strain evidence="1 2">V1718</strain>
    </source>
</reference>
<dbReference type="KEGG" id="bbae:FRD01_00895"/>
<organism evidence="1 2">
    <name type="scientific">Microvenator marinus</name>
    <dbReference type="NCBI Taxonomy" id="2600177"/>
    <lineage>
        <taxon>Bacteria</taxon>
        <taxon>Deltaproteobacteria</taxon>
        <taxon>Bradymonadales</taxon>
        <taxon>Microvenatoraceae</taxon>
        <taxon>Microvenator</taxon>
    </lineage>
</organism>
<dbReference type="OrthoDB" id="5521013at2"/>
<accession>A0A5B8XJ97</accession>
<dbReference type="EMBL" id="CP042467">
    <property type="protein sequence ID" value="QED25842.1"/>
    <property type="molecule type" value="Genomic_DNA"/>
</dbReference>
<evidence type="ECO:0000313" key="1">
    <source>
        <dbReference type="EMBL" id="QED25842.1"/>
    </source>
</evidence>